<dbReference type="InterPro" id="IPR000847">
    <property type="entry name" value="LysR_HTH_N"/>
</dbReference>
<evidence type="ECO:0000256" key="3">
    <source>
        <dbReference type="ARBA" id="ARBA00023125"/>
    </source>
</evidence>
<dbReference type="GO" id="GO:0003700">
    <property type="term" value="F:DNA-binding transcription factor activity"/>
    <property type="evidence" value="ECO:0007669"/>
    <property type="project" value="InterPro"/>
</dbReference>
<dbReference type="OrthoDB" id="7768317at2"/>
<evidence type="ECO:0000259" key="5">
    <source>
        <dbReference type="PROSITE" id="PS50931"/>
    </source>
</evidence>
<dbReference type="STRING" id="188906.SAMN04488526_1525"/>
<keyword evidence="3 6" id="KW-0238">DNA-binding</keyword>
<evidence type="ECO:0000313" key="6">
    <source>
        <dbReference type="EMBL" id="SEK90849.1"/>
    </source>
</evidence>
<dbReference type="InterPro" id="IPR005119">
    <property type="entry name" value="LysR_subst-bd"/>
</dbReference>
<reference evidence="6 7" key="1">
    <citation type="submission" date="2016-10" db="EMBL/GenBank/DDBJ databases">
        <authorList>
            <person name="de Groot N.N."/>
        </authorList>
    </citation>
    <scope>NUCLEOTIDE SEQUENCE [LARGE SCALE GENOMIC DNA]</scope>
    <source>
        <strain evidence="6 7">DSM 14858</strain>
    </source>
</reference>
<accession>A0A1H7KVL9</accession>
<evidence type="ECO:0000313" key="7">
    <source>
        <dbReference type="Proteomes" id="UP000199283"/>
    </source>
</evidence>
<dbReference type="Pfam" id="PF03466">
    <property type="entry name" value="LysR_substrate"/>
    <property type="match status" value="1"/>
</dbReference>
<keyword evidence="4" id="KW-0804">Transcription</keyword>
<dbReference type="GO" id="GO:0000976">
    <property type="term" value="F:transcription cis-regulatory region binding"/>
    <property type="evidence" value="ECO:0007669"/>
    <property type="project" value="TreeGrafter"/>
</dbReference>
<feature type="domain" description="HTH lysR-type" evidence="5">
    <location>
        <begin position="6"/>
        <end position="63"/>
    </location>
</feature>
<dbReference type="RefSeq" id="WP_092761477.1">
    <property type="nucleotide sequence ID" value="NZ_FNZQ01000002.1"/>
</dbReference>
<dbReference type="Gene3D" id="1.10.10.10">
    <property type="entry name" value="Winged helix-like DNA-binding domain superfamily/Winged helix DNA-binding domain"/>
    <property type="match status" value="1"/>
</dbReference>
<evidence type="ECO:0000256" key="1">
    <source>
        <dbReference type="ARBA" id="ARBA00009437"/>
    </source>
</evidence>
<dbReference type="PANTHER" id="PTHR30126:SF21">
    <property type="entry name" value="TRANSCRIPTIONAL REGULATOR-RELATED"/>
    <property type="match status" value="1"/>
</dbReference>
<dbReference type="InterPro" id="IPR036390">
    <property type="entry name" value="WH_DNA-bd_sf"/>
</dbReference>
<dbReference type="PANTHER" id="PTHR30126">
    <property type="entry name" value="HTH-TYPE TRANSCRIPTIONAL REGULATOR"/>
    <property type="match status" value="1"/>
</dbReference>
<keyword evidence="7" id="KW-1185">Reference proteome</keyword>
<name>A0A1H7KVL9_9RHOB</name>
<dbReference type="SUPFAM" id="SSF53850">
    <property type="entry name" value="Periplasmic binding protein-like II"/>
    <property type="match status" value="1"/>
</dbReference>
<dbReference type="SUPFAM" id="SSF46785">
    <property type="entry name" value="Winged helix' DNA-binding domain"/>
    <property type="match status" value="1"/>
</dbReference>
<dbReference type="PROSITE" id="PS50931">
    <property type="entry name" value="HTH_LYSR"/>
    <property type="match status" value="1"/>
</dbReference>
<gene>
    <name evidence="6" type="ORF">SAMN04488526_1525</name>
</gene>
<dbReference type="Gene3D" id="3.40.190.10">
    <property type="entry name" value="Periplasmic binding protein-like II"/>
    <property type="match status" value="1"/>
</dbReference>
<comment type="similarity">
    <text evidence="1">Belongs to the LysR transcriptional regulatory family.</text>
</comment>
<evidence type="ECO:0000256" key="2">
    <source>
        <dbReference type="ARBA" id="ARBA00023015"/>
    </source>
</evidence>
<protein>
    <submittedName>
        <fullName evidence="6">DNA-binding transcriptional regulator, LysR family</fullName>
    </submittedName>
</protein>
<dbReference type="InterPro" id="IPR036388">
    <property type="entry name" value="WH-like_DNA-bd_sf"/>
</dbReference>
<organism evidence="6 7">
    <name type="scientific">Jannaschia helgolandensis</name>
    <dbReference type="NCBI Taxonomy" id="188906"/>
    <lineage>
        <taxon>Bacteria</taxon>
        <taxon>Pseudomonadati</taxon>
        <taxon>Pseudomonadota</taxon>
        <taxon>Alphaproteobacteria</taxon>
        <taxon>Rhodobacterales</taxon>
        <taxon>Roseobacteraceae</taxon>
        <taxon>Jannaschia</taxon>
    </lineage>
</organism>
<proteinExistence type="inferred from homology"/>
<evidence type="ECO:0000256" key="4">
    <source>
        <dbReference type="ARBA" id="ARBA00023163"/>
    </source>
</evidence>
<dbReference type="Proteomes" id="UP000199283">
    <property type="component" value="Unassembled WGS sequence"/>
</dbReference>
<keyword evidence="2" id="KW-0805">Transcription regulation</keyword>
<sequence length="286" mass="32079">MPKTLDNWDDLKFVLAMTRHGTMSAAARYLNTNVATVSRRLDRLSHDLSISLFEKRGTGFVATLAAERLALIAEDLDHRLRSEIVGMAEGNDDVMISIEIAAPPAVHRQFVLPRTSELSEYLPQVILTLTDKTFSQGLGEADIQVRIGRPEGGRLKARKFCDYSLRVYHARDAVLNGEWIGLTQRFPDADYLMSVYPDAKPSPRYRVESMPMALDMIVQTGLPGLLPDFMVQPHHNLVLADLPNNDLKGELWITYHETRHSDTTLRAVVDWFCSSSSKSGLKLASQ</sequence>
<dbReference type="EMBL" id="FNZQ01000002">
    <property type="protein sequence ID" value="SEK90849.1"/>
    <property type="molecule type" value="Genomic_DNA"/>
</dbReference>
<dbReference type="Pfam" id="PF00126">
    <property type="entry name" value="HTH_1"/>
    <property type="match status" value="1"/>
</dbReference>
<dbReference type="AlphaFoldDB" id="A0A1H7KVL9"/>